<comment type="catalytic activity">
    <reaction evidence="7">
        <text>a 2'-deoxyadenosine in DNA + S-adenosyl-L-methionine = an N(6)-methyl-2'-deoxyadenosine in DNA + S-adenosyl-L-homocysteine + H(+)</text>
        <dbReference type="Rhea" id="RHEA:15197"/>
        <dbReference type="Rhea" id="RHEA-COMP:12418"/>
        <dbReference type="Rhea" id="RHEA-COMP:12419"/>
        <dbReference type="ChEBI" id="CHEBI:15378"/>
        <dbReference type="ChEBI" id="CHEBI:57856"/>
        <dbReference type="ChEBI" id="CHEBI:59789"/>
        <dbReference type="ChEBI" id="CHEBI:90615"/>
        <dbReference type="ChEBI" id="CHEBI:90616"/>
        <dbReference type="EC" id="2.1.1.72"/>
    </reaction>
</comment>
<evidence type="ECO:0000256" key="9">
    <source>
        <dbReference type="RuleBase" id="RU362026"/>
    </source>
</evidence>
<keyword evidence="5" id="KW-0680">Restriction system</keyword>
<evidence type="ECO:0000256" key="1">
    <source>
        <dbReference type="ARBA" id="ARBA00010203"/>
    </source>
</evidence>
<dbReference type="PROSITE" id="PS00093">
    <property type="entry name" value="N4_MTASE"/>
    <property type="match status" value="1"/>
</dbReference>
<evidence type="ECO:0000256" key="7">
    <source>
        <dbReference type="ARBA" id="ARBA00047942"/>
    </source>
</evidence>
<dbReference type="GO" id="GO:0015667">
    <property type="term" value="F:site-specific DNA-methyltransferase (cytosine-N4-specific) activity"/>
    <property type="evidence" value="ECO:0007669"/>
    <property type="project" value="UniProtKB-EC"/>
</dbReference>
<evidence type="ECO:0000259" key="10">
    <source>
        <dbReference type="Pfam" id="PF01555"/>
    </source>
</evidence>
<dbReference type="EC" id="2.1.1.-" evidence="9"/>
<evidence type="ECO:0000256" key="4">
    <source>
        <dbReference type="ARBA" id="ARBA00022691"/>
    </source>
</evidence>
<protein>
    <recommendedName>
        <fullName evidence="9">Methyltransferase</fullName>
        <ecNumber evidence="9">2.1.1.-</ecNumber>
    </recommendedName>
</protein>
<sequence length="372" mass="42408">MSGAVSYPNHHKPAHIRPIKPHGIHEIKEHKIHHGDCLATLDKIQSKSVDVIITSPPYNINLSYNSYNDNKTELEYLEWMEHLFKRLKRVLKDDGSFFLNISGSSRQPWLPFLITTRLKEYFELQNHIVWVKSIAVDRETSGHFKPISGARFTHHNHEHIFHLTKKGDVKLDRLSIGVPFADKSNINRFGHKADIRCRGNTWFIPYRTVNSKAKKFSHPGTFPIELPLWCIFLHGKKNPTVLDPFLGAGSTLVAADFSGGKGIGIEIDDTYVKTAVQRLKDSIMTSKKVTLNKEEMDLLLLQDPETRKDGGFQSLLVSLQERLNKTTGDLTLEDSDLERIPKYAFNYNQGGWEERLKDIFGRVLGADLGKTS</sequence>
<dbReference type="GO" id="GO:0005737">
    <property type="term" value="C:cytoplasm"/>
    <property type="evidence" value="ECO:0007669"/>
    <property type="project" value="TreeGrafter"/>
</dbReference>
<dbReference type="PANTHER" id="PTHR13370">
    <property type="entry name" value="RNA METHYLASE-RELATED"/>
    <property type="match status" value="1"/>
</dbReference>
<dbReference type="GO" id="GO:0008170">
    <property type="term" value="F:N-methyltransferase activity"/>
    <property type="evidence" value="ECO:0007669"/>
    <property type="project" value="InterPro"/>
</dbReference>
<evidence type="ECO:0000313" key="11">
    <source>
        <dbReference type="EMBL" id="AOW46978.1"/>
    </source>
</evidence>
<dbReference type="EMBL" id="CP015164">
    <property type="protein sequence ID" value="AOW46978.1"/>
    <property type="molecule type" value="Genomic_DNA"/>
</dbReference>
<dbReference type="InterPro" id="IPR001091">
    <property type="entry name" value="RM_Methyltransferase"/>
</dbReference>
<evidence type="ECO:0000256" key="3">
    <source>
        <dbReference type="ARBA" id="ARBA00022679"/>
    </source>
</evidence>
<dbReference type="PANTHER" id="PTHR13370:SF3">
    <property type="entry name" value="TRNA (GUANINE(10)-N2)-METHYLTRANSFERASE HOMOLOG"/>
    <property type="match status" value="1"/>
</dbReference>
<dbReference type="Gene3D" id="3.40.50.150">
    <property type="entry name" value="Vaccinia Virus protein VP39"/>
    <property type="match status" value="1"/>
</dbReference>
<gene>
    <name evidence="11" type="ORF">A4S02_09635</name>
</gene>
<dbReference type="AlphaFoldDB" id="A0A1D8QXD4"/>
<dbReference type="SUPFAM" id="SSF53335">
    <property type="entry name" value="S-adenosyl-L-methionine-dependent methyltransferases"/>
    <property type="match status" value="1"/>
</dbReference>
<dbReference type="Pfam" id="PF01555">
    <property type="entry name" value="N6_N4_Mtase"/>
    <property type="match status" value="1"/>
</dbReference>
<dbReference type="InterPro" id="IPR017985">
    <property type="entry name" value="MeTrfase_CN4_CS"/>
</dbReference>
<dbReference type="REBASE" id="161541">
    <property type="entry name" value="M.Apa1590ORF9635P"/>
</dbReference>
<keyword evidence="3" id="KW-0808">Transferase</keyword>
<name>A0A1D8QXD4_9PROT</name>
<dbReference type="PRINTS" id="PR00508">
    <property type="entry name" value="S21N4MTFRASE"/>
</dbReference>
<evidence type="ECO:0000313" key="12">
    <source>
        <dbReference type="Proteomes" id="UP000175973"/>
    </source>
</evidence>
<dbReference type="KEGG" id="aasc:A4S02_09635"/>
<reference evidence="12" key="1">
    <citation type="submission" date="2016-04" db="EMBL/GenBank/DDBJ databases">
        <authorList>
            <person name="Jeon C.O."/>
            <person name="Cho G.Y."/>
            <person name="Jeong H.I."/>
            <person name="Kim K.H."/>
        </authorList>
    </citation>
    <scope>NUCLEOTIDE SEQUENCE [LARGE SCALE GENOMIC DNA]</scope>
    <source>
        <strain evidence="12">LMG 1590</strain>
    </source>
</reference>
<proteinExistence type="inferred from homology"/>
<evidence type="ECO:0000256" key="6">
    <source>
        <dbReference type="ARBA" id="ARBA00023125"/>
    </source>
</evidence>
<keyword evidence="2" id="KW-0489">Methyltransferase</keyword>
<evidence type="ECO:0000256" key="8">
    <source>
        <dbReference type="ARBA" id="ARBA00049120"/>
    </source>
</evidence>
<feature type="domain" description="DNA methylase N-4/N-6" evidence="10">
    <location>
        <begin position="49"/>
        <end position="276"/>
    </location>
</feature>
<dbReference type="InterPro" id="IPR002941">
    <property type="entry name" value="DNA_methylase_N4/N6"/>
</dbReference>
<accession>A0A1D8QXD4</accession>
<dbReference type="GO" id="GO:0032259">
    <property type="term" value="P:methylation"/>
    <property type="evidence" value="ECO:0007669"/>
    <property type="project" value="UniProtKB-KW"/>
</dbReference>
<dbReference type="GO" id="GO:0009307">
    <property type="term" value="P:DNA restriction-modification system"/>
    <property type="evidence" value="ECO:0007669"/>
    <property type="project" value="UniProtKB-KW"/>
</dbReference>
<comment type="similarity">
    <text evidence="1">Belongs to the N(4)/N(6)-methyltransferase family. N(4) subfamily.</text>
</comment>
<comment type="catalytic activity">
    <reaction evidence="8">
        <text>a 2'-deoxycytidine in DNA + S-adenosyl-L-methionine = an N(4)-methyl-2'-deoxycytidine in DNA + S-adenosyl-L-homocysteine + H(+)</text>
        <dbReference type="Rhea" id="RHEA:16857"/>
        <dbReference type="Rhea" id="RHEA-COMP:11369"/>
        <dbReference type="Rhea" id="RHEA-COMP:13674"/>
        <dbReference type="ChEBI" id="CHEBI:15378"/>
        <dbReference type="ChEBI" id="CHEBI:57856"/>
        <dbReference type="ChEBI" id="CHEBI:59789"/>
        <dbReference type="ChEBI" id="CHEBI:85452"/>
        <dbReference type="ChEBI" id="CHEBI:137933"/>
        <dbReference type="EC" id="2.1.1.113"/>
    </reaction>
</comment>
<dbReference type="GO" id="GO:0003677">
    <property type="term" value="F:DNA binding"/>
    <property type="evidence" value="ECO:0007669"/>
    <property type="project" value="UniProtKB-KW"/>
</dbReference>
<keyword evidence="4" id="KW-0949">S-adenosyl-L-methionine</keyword>
<evidence type="ECO:0000256" key="2">
    <source>
        <dbReference type="ARBA" id="ARBA00022603"/>
    </source>
</evidence>
<evidence type="ECO:0000256" key="5">
    <source>
        <dbReference type="ARBA" id="ARBA00022747"/>
    </source>
</evidence>
<keyword evidence="6" id="KW-0238">DNA-binding</keyword>
<organism evidence="11 12">
    <name type="scientific">Acetobacter ascendens</name>
    <dbReference type="NCBI Taxonomy" id="481146"/>
    <lineage>
        <taxon>Bacteria</taxon>
        <taxon>Pseudomonadati</taxon>
        <taxon>Pseudomonadota</taxon>
        <taxon>Alphaproteobacteria</taxon>
        <taxon>Acetobacterales</taxon>
        <taxon>Acetobacteraceae</taxon>
        <taxon>Acetobacter</taxon>
    </lineage>
</organism>
<dbReference type="Proteomes" id="UP000175973">
    <property type="component" value="Chromosome"/>
</dbReference>
<dbReference type="GO" id="GO:0009007">
    <property type="term" value="F:site-specific DNA-methyltransferase (adenine-specific) activity"/>
    <property type="evidence" value="ECO:0007669"/>
    <property type="project" value="UniProtKB-EC"/>
</dbReference>
<dbReference type="InterPro" id="IPR029063">
    <property type="entry name" value="SAM-dependent_MTases_sf"/>
</dbReference>
<dbReference type="RefSeq" id="WP_070323628.1">
    <property type="nucleotide sequence ID" value="NZ_CP015164.1"/>
</dbReference>
<keyword evidence="12" id="KW-1185">Reference proteome</keyword>